<dbReference type="VEuPathDB" id="VectorBase:AALFPA_041357"/>
<dbReference type="AlphaFoldDB" id="A0A1W7R647"/>
<dbReference type="FunFam" id="1.10.340.70:FF:000001">
    <property type="entry name" value="Retrovirus-related Pol polyprotein from transposon gypsy-like Protein"/>
    <property type="match status" value="1"/>
</dbReference>
<dbReference type="Pfam" id="PF17921">
    <property type="entry name" value="Integrase_H2C2"/>
    <property type="match status" value="1"/>
</dbReference>
<evidence type="ECO:0000313" key="3">
    <source>
        <dbReference type="EMBL" id="JAV46639.1"/>
    </source>
</evidence>
<dbReference type="FunFam" id="3.30.420.10:FF:000032">
    <property type="entry name" value="Retrovirus-related Pol polyprotein from transposon 297-like Protein"/>
    <property type="match status" value="1"/>
</dbReference>
<dbReference type="PANTHER" id="PTHR37984:SF5">
    <property type="entry name" value="PROTEIN NYNRIN-LIKE"/>
    <property type="match status" value="1"/>
</dbReference>
<dbReference type="VEuPathDB" id="VectorBase:AALF008950"/>
<organism evidence="3">
    <name type="scientific">Aedes albopictus</name>
    <name type="common">Asian tiger mosquito</name>
    <name type="synonym">Stegomyia albopicta</name>
    <dbReference type="NCBI Taxonomy" id="7160"/>
    <lineage>
        <taxon>Eukaryota</taxon>
        <taxon>Metazoa</taxon>
        <taxon>Ecdysozoa</taxon>
        <taxon>Arthropoda</taxon>
        <taxon>Hexapoda</taxon>
        <taxon>Insecta</taxon>
        <taxon>Pterygota</taxon>
        <taxon>Neoptera</taxon>
        <taxon>Endopterygota</taxon>
        <taxon>Diptera</taxon>
        <taxon>Nematocera</taxon>
        <taxon>Culicoidea</taxon>
        <taxon>Culicidae</taxon>
        <taxon>Culicinae</taxon>
        <taxon>Aedini</taxon>
        <taxon>Aedes</taxon>
        <taxon>Stegomyia</taxon>
    </lineage>
</organism>
<dbReference type="EMBL" id="GEHC01001006">
    <property type="protein sequence ID" value="JAV46639.1"/>
    <property type="molecule type" value="Transcribed_RNA"/>
</dbReference>
<name>A0A1W7R647_AEDAL</name>
<dbReference type="EC" id="2.7.7.49" evidence="1"/>
<dbReference type="PANTHER" id="PTHR37984">
    <property type="entry name" value="PROTEIN CBG26694"/>
    <property type="match status" value="1"/>
</dbReference>
<keyword evidence="3" id="KW-0695">RNA-directed DNA polymerase</keyword>
<dbReference type="InterPro" id="IPR050951">
    <property type="entry name" value="Retrovirus_Pol_polyprotein"/>
</dbReference>
<dbReference type="InterPro" id="IPR012337">
    <property type="entry name" value="RNaseH-like_sf"/>
</dbReference>
<dbReference type="PROSITE" id="PS50994">
    <property type="entry name" value="INTEGRASE"/>
    <property type="match status" value="1"/>
</dbReference>
<dbReference type="SUPFAM" id="SSF53098">
    <property type="entry name" value="Ribonuclease H-like"/>
    <property type="match status" value="1"/>
</dbReference>
<evidence type="ECO:0000256" key="1">
    <source>
        <dbReference type="ARBA" id="ARBA00012493"/>
    </source>
</evidence>
<proteinExistence type="predicted"/>
<keyword evidence="3" id="KW-0548">Nucleotidyltransferase</keyword>
<evidence type="ECO:0000259" key="2">
    <source>
        <dbReference type="PROSITE" id="PS50994"/>
    </source>
</evidence>
<accession>A0A1W7R647</accession>
<reference evidence="3" key="1">
    <citation type="submission" date="2016-03" db="EMBL/GenBank/DDBJ databases">
        <title>RNAseq analyses of the sensorial organs of adult female Aedes albopictus.</title>
        <authorList>
            <person name="Fabrizio L."/>
            <person name="Ribeiro J.M."/>
            <person name="Arca B."/>
        </authorList>
    </citation>
    <scope>NUCLEOTIDE SEQUENCE</scope>
</reference>
<dbReference type="InterPro" id="IPR041588">
    <property type="entry name" value="Integrase_H2C2"/>
</dbReference>
<dbReference type="InterPro" id="IPR001584">
    <property type="entry name" value="Integrase_cat-core"/>
</dbReference>
<dbReference type="Gene3D" id="3.30.420.10">
    <property type="entry name" value="Ribonuclease H-like superfamily/Ribonuclease H"/>
    <property type="match status" value="1"/>
</dbReference>
<feature type="domain" description="Integrase catalytic" evidence="2">
    <location>
        <begin position="263"/>
        <end position="425"/>
    </location>
</feature>
<dbReference type="GO" id="GO:0003964">
    <property type="term" value="F:RNA-directed DNA polymerase activity"/>
    <property type="evidence" value="ECO:0007669"/>
    <property type="project" value="UniProtKB-KW"/>
</dbReference>
<dbReference type="GO" id="GO:0003676">
    <property type="term" value="F:nucleic acid binding"/>
    <property type="evidence" value="ECO:0007669"/>
    <property type="project" value="InterPro"/>
</dbReference>
<dbReference type="GO" id="GO:0015074">
    <property type="term" value="P:DNA integration"/>
    <property type="evidence" value="ECO:0007669"/>
    <property type="project" value="InterPro"/>
</dbReference>
<sequence>MKDPSSKLTHMRLDLEEFCFDIEYVKGKNNVGPDALSRIILNSEELQSLSILPVQTRSVTNKLNNQRNETTIPDSHNKETDHLNIYESVNNLDAFNIPKIIFDIRHNKINLQIFTKNLKRVIAHAALFYTNGQIELTNCLQVMNEMSQKAHIKTLAMKRDDKIFTLIPLEVFKKACNEILKDIKIIIYVPVQVVKDNNMIQKLISENHDSPTGGHVGTNRLLKRLRSKYYWPNMKNTITTYIKNCFKCIQNKHTFKTNEIFMKTTTPTKCFDAISIDTIGPFTRSLKGNRYALTIQCDLSKFIIVTPIPDKQAKTLAKALVENCLLIFGCPSVIKSDLGTEYKNEIVDNVCHLLEIKQKFSTSYHPQTIGSLERNHRCLNEYLRHFINEQHDDWDSWLMFYSFSYNTTPHSEHLFTPFELIFGKQANLPTQFINNVTIEPINNYESYLAELKFKLQTVCQRANQLLDKSKLKRIQSQQQKANPLKICNNNKVWLRKENRRKLDPVYSGPYEILSEEHPNIIIKNLLSEEILKVHKNRLIVA</sequence>
<dbReference type="Gene3D" id="1.10.340.70">
    <property type="match status" value="1"/>
</dbReference>
<keyword evidence="3" id="KW-0808">Transferase</keyword>
<dbReference type="Pfam" id="PF00665">
    <property type="entry name" value="rve"/>
    <property type="match status" value="1"/>
</dbReference>
<protein>
    <recommendedName>
        <fullName evidence="1">RNA-directed DNA polymerase</fullName>
        <ecNumber evidence="1">2.7.7.49</ecNumber>
    </recommendedName>
</protein>
<dbReference type="InterPro" id="IPR036397">
    <property type="entry name" value="RNaseH_sf"/>
</dbReference>